<gene>
    <name evidence="7" type="ORF">M23134_06729</name>
</gene>
<dbReference type="GO" id="GO:0003677">
    <property type="term" value="F:DNA binding"/>
    <property type="evidence" value="ECO:0007669"/>
    <property type="project" value="InterPro"/>
</dbReference>
<dbReference type="AlphaFoldDB" id="A1ZXQ9"/>
<protein>
    <submittedName>
        <fullName evidence="7">RNA polymerase ECF-type sigma factor</fullName>
    </submittedName>
</protein>
<dbReference type="CDD" id="cd06171">
    <property type="entry name" value="Sigma70_r4"/>
    <property type="match status" value="1"/>
</dbReference>
<comment type="caution">
    <text evidence="7">The sequence shown here is derived from an EMBL/GenBank/DDBJ whole genome shotgun (WGS) entry which is preliminary data.</text>
</comment>
<feature type="domain" description="RNA polymerase sigma-70 region 2" evidence="5">
    <location>
        <begin position="36"/>
        <end position="102"/>
    </location>
</feature>
<comment type="similarity">
    <text evidence="1">Belongs to the sigma-70 factor family. ECF subfamily.</text>
</comment>
<keyword evidence="8" id="KW-1185">Reference proteome</keyword>
<dbReference type="SUPFAM" id="SSF88659">
    <property type="entry name" value="Sigma3 and sigma4 domains of RNA polymerase sigma factors"/>
    <property type="match status" value="1"/>
</dbReference>
<keyword evidence="4" id="KW-0804">Transcription</keyword>
<dbReference type="Proteomes" id="UP000004095">
    <property type="component" value="Unassembled WGS sequence"/>
</dbReference>
<dbReference type="Gene3D" id="1.10.10.10">
    <property type="entry name" value="Winged helix-like DNA-binding domain superfamily/Winged helix DNA-binding domain"/>
    <property type="match status" value="1"/>
</dbReference>
<keyword evidence="3" id="KW-0731">Sigma factor</keyword>
<dbReference type="Gene3D" id="1.10.1740.10">
    <property type="match status" value="1"/>
</dbReference>
<evidence type="ECO:0000259" key="6">
    <source>
        <dbReference type="Pfam" id="PF08281"/>
    </source>
</evidence>
<feature type="domain" description="RNA polymerase sigma factor 70 region 4 type 2" evidence="6">
    <location>
        <begin position="143"/>
        <end position="194"/>
    </location>
</feature>
<dbReference type="Pfam" id="PF04542">
    <property type="entry name" value="Sigma70_r2"/>
    <property type="match status" value="1"/>
</dbReference>
<dbReference type="eggNOG" id="COG1595">
    <property type="taxonomic scope" value="Bacteria"/>
</dbReference>
<evidence type="ECO:0000313" key="7">
    <source>
        <dbReference type="EMBL" id="EAY24837.1"/>
    </source>
</evidence>
<dbReference type="PANTHER" id="PTHR43133">
    <property type="entry name" value="RNA POLYMERASE ECF-TYPE SIGMA FACTO"/>
    <property type="match status" value="1"/>
</dbReference>
<dbReference type="RefSeq" id="WP_002704044.1">
    <property type="nucleotide sequence ID" value="NZ_AAWS01000060.1"/>
</dbReference>
<dbReference type="InterPro" id="IPR013324">
    <property type="entry name" value="RNA_pol_sigma_r3/r4-like"/>
</dbReference>
<dbReference type="InterPro" id="IPR036388">
    <property type="entry name" value="WH-like_DNA-bd_sf"/>
</dbReference>
<evidence type="ECO:0000313" key="8">
    <source>
        <dbReference type="Proteomes" id="UP000004095"/>
    </source>
</evidence>
<dbReference type="InterPro" id="IPR013325">
    <property type="entry name" value="RNA_pol_sigma_r2"/>
</dbReference>
<dbReference type="InterPro" id="IPR039425">
    <property type="entry name" value="RNA_pol_sigma-70-like"/>
</dbReference>
<evidence type="ECO:0000256" key="4">
    <source>
        <dbReference type="ARBA" id="ARBA00023163"/>
    </source>
</evidence>
<dbReference type="PANTHER" id="PTHR43133:SF51">
    <property type="entry name" value="RNA POLYMERASE SIGMA FACTOR"/>
    <property type="match status" value="1"/>
</dbReference>
<sequence>MDVGKSNKQFSEKALRDFKLIDLAKENGDQKAYAELMDRYRKPLYHTMLKMVKNTDDAEDLTIEAFAKAFKGLSKFKKEYTFSTWLFRIATNNCIDFIRKKKLETLSISSSFKDDNGEEVGLDIKDGNRDPQEEAIRSQKIELMQLIVNKLPPKYQRLVELRYFKEFSYDEIAKEIEIPLGTVKAQLHRAKELLFDMVKDKRHLI</sequence>
<organism evidence="7 8">
    <name type="scientific">Microscilla marina ATCC 23134</name>
    <dbReference type="NCBI Taxonomy" id="313606"/>
    <lineage>
        <taxon>Bacteria</taxon>
        <taxon>Pseudomonadati</taxon>
        <taxon>Bacteroidota</taxon>
        <taxon>Cytophagia</taxon>
        <taxon>Cytophagales</taxon>
        <taxon>Microscillaceae</taxon>
        <taxon>Microscilla</taxon>
    </lineage>
</organism>
<evidence type="ECO:0000259" key="5">
    <source>
        <dbReference type="Pfam" id="PF04542"/>
    </source>
</evidence>
<evidence type="ECO:0000256" key="2">
    <source>
        <dbReference type="ARBA" id="ARBA00023015"/>
    </source>
</evidence>
<accession>A1ZXQ9</accession>
<dbReference type="EMBL" id="AAWS01000060">
    <property type="protein sequence ID" value="EAY24837.1"/>
    <property type="molecule type" value="Genomic_DNA"/>
</dbReference>
<name>A1ZXQ9_MICM2</name>
<keyword evidence="2" id="KW-0805">Transcription regulation</keyword>
<dbReference type="GO" id="GO:0006352">
    <property type="term" value="P:DNA-templated transcription initiation"/>
    <property type="evidence" value="ECO:0007669"/>
    <property type="project" value="InterPro"/>
</dbReference>
<dbReference type="SUPFAM" id="SSF88946">
    <property type="entry name" value="Sigma2 domain of RNA polymerase sigma factors"/>
    <property type="match status" value="1"/>
</dbReference>
<dbReference type="OrthoDB" id="9785675at2"/>
<dbReference type="InterPro" id="IPR014284">
    <property type="entry name" value="RNA_pol_sigma-70_dom"/>
</dbReference>
<reference evidence="7 8" key="1">
    <citation type="submission" date="2007-01" db="EMBL/GenBank/DDBJ databases">
        <authorList>
            <person name="Haygood M."/>
            <person name="Podell S."/>
            <person name="Anderson C."/>
            <person name="Hopkinson B."/>
            <person name="Roe K."/>
            <person name="Barbeau K."/>
            <person name="Gaasterland T."/>
            <person name="Ferriera S."/>
            <person name="Johnson J."/>
            <person name="Kravitz S."/>
            <person name="Beeson K."/>
            <person name="Sutton G."/>
            <person name="Rogers Y.-H."/>
            <person name="Friedman R."/>
            <person name="Frazier M."/>
            <person name="Venter J.C."/>
        </authorList>
    </citation>
    <scope>NUCLEOTIDE SEQUENCE [LARGE SCALE GENOMIC DNA]</scope>
    <source>
        <strain evidence="7 8">ATCC 23134</strain>
    </source>
</reference>
<proteinExistence type="inferred from homology"/>
<dbReference type="Pfam" id="PF08281">
    <property type="entry name" value="Sigma70_r4_2"/>
    <property type="match status" value="1"/>
</dbReference>
<dbReference type="NCBIfam" id="TIGR02937">
    <property type="entry name" value="sigma70-ECF"/>
    <property type="match status" value="1"/>
</dbReference>
<evidence type="ECO:0000256" key="1">
    <source>
        <dbReference type="ARBA" id="ARBA00010641"/>
    </source>
</evidence>
<dbReference type="InterPro" id="IPR013249">
    <property type="entry name" value="RNA_pol_sigma70_r4_t2"/>
</dbReference>
<evidence type="ECO:0000256" key="3">
    <source>
        <dbReference type="ARBA" id="ARBA00023082"/>
    </source>
</evidence>
<dbReference type="InterPro" id="IPR007627">
    <property type="entry name" value="RNA_pol_sigma70_r2"/>
</dbReference>
<dbReference type="GO" id="GO:0016987">
    <property type="term" value="F:sigma factor activity"/>
    <property type="evidence" value="ECO:0007669"/>
    <property type="project" value="UniProtKB-KW"/>
</dbReference>